<feature type="transmembrane region" description="Helical" evidence="1">
    <location>
        <begin position="105"/>
        <end position="124"/>
    </location>
</feature>
<dbReference type="EMBL" id="AAMT01000009">
    <property type="protein sequence ID" value="EAQ12151.1"/>
    <property type="molecule type" value="Genomic_DNA"/>
</dbReference>
<dbReference type="AlphaFoldDB" id="A3VHG0"/>
<dbReference type="OrthoDB" id="7866534at2"/>
<evidence type="ECO:0000313" key="3">
    <source>
        <dbReference type="Proteomes" id="UP000002931"/>
    </source>
</evidence>
<evidence type="ECO:0000313" key="2">
    <source>
        <dbReference type="EMBL" id="EAQ12151.1"/>
    </source>
</evidence>
<dbReference type="HOGENOM" id="CLU_153188_0_0_5"/>
<gene>
    <name evidence="2" type="ORF">RB2654_08097</name>
</gene>
<protein>
    <submittedName>
        <fullName evidence="2">Uncharacterized protein</fullName>
    </submittedName>
</protein>
<feature type="transmembrane region" description="Helical" evidence="1">
    <location>
        <begin position="51"/>
        <end position="72"/>
    </location>
</feature>
<dbReference type="RefSeq" id="WP_008330416.1">
    <property type="nucleotide sequence ID" value="NZ_CH902578.1"/>
</dbReference>
<proteinExistence type="predicted"/>
<keyword evidence="1" id="KW-1133">Transmembrane helix</keyword>
<sequence length="126" mass="14145">MADMQQKHFSDRVQRIEKGHRNLNSGYVTLVERNGVLVPVKKVRARRGFPWRGLFLVLIVFLLFKAFLLAYLGPVTYIDQHAKLEAGGLVEQAGAWLLRPDAATVYLSGVLAPFVEMAQGFLALTF</sequence>
<reference evidence="2 3" key="1">
    <citation type="journal article" date="2010" name="J. Bacteriol.">
        <title>Genome sequences of Pelagibaca bermudensis HTCC2601T and Maritimibacter alkaliphilus HTCC2654T, the type strains of two marine Roseobacter genera.</title>
        <authorList>
            <person name="Thrash J.C."/>
            <person name="Cho J.C."/>
            <person name="Ferriera S."/>
            <person name="Johnson J."/>
            <person name="Vergin K.L."/>
            <person name="Giovannoni S.J."/>
        </authorList>
    </citation>
    <scope>NUCLEOTIDE SEQUENCE [LARGE SCALE GENOMIC DNA]</scope>
    <source>
        <strain evidence="2 3">HTCC2654</strain>
    </source>
</reference>
<dbReference type="STRING" id="314271.RB2654_08097"/>
<organism evidence="2 3">
    <name type="scientific">Maritimibacter alkaliphilus HTCC2654</name>
    <dbReference type="NCBI Taxonomy" id="314271"/>
    <lineage>
        <taxon>Bacteria</taxon>
        <taxon>Pseudomonadati</taxon>
        <taxon>Pseudomonadota</taxon>
        <taxon>Alphaproteobacteria</taxon>
        <taxon>Rhodobacterales</taxon>
        <taxon>Roseobacteraceae</taxon>
        <taxon>Maritimibacter</taxon>
    </lineage>
</organism>
<evidence type="ECO:0000256" key="1">
    <source>
        <dbReference type="SAM" id="Phobius"/>
    </source>
</evidence>
<name>A3VHG0_9RHOB</name>
<dbReference type="Proteomes" id="UP000002931">
    <property type="component" value="Unassembled WGS sequence"/>
</dbReference>
<keyword evidence="1" id="KW-0812">Transmembrane</keyword>
<comment type="caution">
    <text evidence="2">The sequence shown here is derived from an EMBL/GenBank/DDBJ whole genome shotgun (WGS) entry which is preliminary data.</text>
</comment>
<keyword evidence="1" id="KW-0472">Membrane</keyword>
<accession>A3VHG0</accession>
<keyword evidence="3" id="KW-1185">Reference proteome</keyword>